<dbReference type="Pfam" id="PF17270">
    <property type="entry name" value="DUF5336"/>
    <property type="match status" value="1"/>
</dbReference>
<feature type="transmembrane region" description="Helical" evidence="2">
    <location>
        <begin position="70"/>
        <end position="90"/>
    </location>
</feature>
<keyword evidence="2" id="KW-0472">Membrane</keyword>
<dbReference type="AlphaFoldDB" id="A0A2W4JB48"/>
<feature type="compositionally biased region" description="Gly residues" evidence="1">
    <location>
        <begin position="162"/>
        <end position="173"/>
    </location>
</feature>
<evidence type="ECO:0000256" key="1">
    <source>
        <dbReference type="SAM" id="MobiDB-lite"/>
    </source>
</evidence>
<reference evidence="3 5" key="3">
    <citation type="journal article" date="2021" name="BMC Genomics">
        <title>Genome-resolved metagenome and metatranscriptome analyses of thermophilic composting reveal key bacterial players and their metabolic interactions.</title>
        <authorList>
            <person name="Braga L.P.P."/>
            <person name="Pereira R.V."/>
            <person name="Martins L.F."/>
            <person name="Moura L.M.S."/>
            <person name="Sanchez F.B."/>
            <person name="Patane J.S.L."/>
            <person name="da Silva A.M."/>
            <person name="Setubal J.C."/>
        </authorList>
    </citation>
    <scope>NUCLEOTIDE SEQUENCE [LARGE SCALE GENOMIC DNA]</scope>
    <source>
        <strain evidence="3">ZC4RG45</strain>
    </source>
</reference>
<keyword evidence="2" id="KW-1133">Transmembrane helix</keyword>
<protein>
    <submittedName>
        <fullName evidence="3">DUF5336 domain-containing protein</fullName>
    </submittedName>
</protein>
<feature type="compositionally biased region" description="Polar residues" evidence="1">
    <location>
        <begin position="196"/>
        <end position="211"/>
    </location>
</feature>
<feature type="transmembrane region" description="Helical" evidence="2">
    <location>
        <begin position="97"/>
        <end position="116"/>
    </location>
</feature>
<reference evidence="3" key="1">
    <citation type="submission" date="2018-05" db="EMBL/GenBank/DDBJ databases">
        <authorList>
            <person name="Moura L."/>
            <person name="Setubal J.C."/>
        </authorList>
    </citation>
    <scope>NUCLEOTIDE SEQUENCE</scope>
    <source>
        <strain evidence="3">ZC4RG45</strain>
    </source>
</reference>
<evidence type="ECO:0000313" key="3">
    <source>
        <dbReference type="EMBL" id="MFO7193485.1"/>
    </source>
</evidence>
<feature type="compositionally biased region" description="Low complexity" evidence="1">
    <location>
        <begin position="174"/>
        <end position="195"/>
    </location>
</feature>
<sequence length="211" mass="22332">MNFPSGGFPAQGPQQQQQGGQFYPQQQQHMAGKKIDIGMILNLVVAFLGLLVLFFGFINLGGDRSFYEYSLGWVPGLYLLAGLAALIGILPGDAKTGAWPAAVSLTATFGFLFTVFEITGEMQAGGVLVLIFGILQTLVAVAAYLFGEQIIKLPAGGQPGFGQPGFGQPGGFGPQQPQQHQQFGQPGGQQQAQQPTTYTGHQGQFSQPPQS</sequence>
<accession>A0A2W4JB48</accession>
<evidence type="ECO:0000256" key="2">
    <source>
        <dbReference type="SAM" id="Phobius"/>
    </source>
</evidence>
<feature type="region of interest" description="Disordered" evidence="1">
    <location>
        <begin position="1"/>
        <end position="23"/>
    </location>
</feature>
<dbReference type="InterPro" id="IPR035166">
    <property type="entry name" value="DUF5336"/>
</dbReference>
<gene>
    <name evidence="3" type="ORF">DIU77_014690</name>
    <name evidence="4" type="ORF">DIU77_11045</name>
</gene>
<feature type="transmembrane region" description="Helical" evidence="2">
    <location>
        <begin position="122"/>
        <end position="146"/>
    </location>
</feature>
<comment type="caution">
    <text evidence="4">The sequence shown here is derived from an EMBL/GenBank/DDBJ whole genome shotgun (WGS) entry which is preliminary data.</text>
</comment>
<dbReference type="EMBL" id="QGUI01000401">
    <property type="protein sequence ID" value="PZM96280.1"/>
    <property type="molecule type" value="Genomic_DNA"/>
</dbReference>
<evidence type="ECO:0000313" key="4">
    <source>
        <dbReference type="EMBL" id="PZM96280.1"/>
    </source>
</evidence>
<feature type="transmembrane region" description="Helical" evidence="2">
    <location>
        <begin position="37"/>
        <end position="58"/>
    </location>
</feature>
<proteinExistence type="predicted"/>
<organism evidence="4">
    <name type="scientific">Thermocrispum agreste</name>
    <dbReference type="NCBI Taxonomy" id="37925"/>
    <lineage>
        <taxon>Bacteria</taxon>
        <taxon>Bacillati</taxon>
        <taxon>Actinomycetota</taxon>
        <taxon>Actinomycetes</taxon>
        <taxon>Pseudonocardiales</taxon>
        <taxon>Pseudonocardiaceae</taxon>
        <taxon>Thermocrispum</taxon>
    </lineage>
</organism>
<name>A0A2W4JB48_9PSEU</name>
<dbReference type="STRING" id="1111738.GCA_000427905_01557"/>
<evidence type="ECO:0000313" key="5">
    <source>
        <dbReference type="Proteomes" id="UP000249324"/>
    </source>
</evidence>
<dbReference type="EMBL" id="QGUI02000220">
    <property type="protein sequence ID" value="MFO7193485.1"/>
    <property type="molecule type" value="Genomic_DNA"/>
</dbReference>
<dbReference type="Proteomes" id="UP000249324">
    <property type="component" value="Unassembled WGS sequence"/>
</dbReference>
<keyword evidence="2" id="KW-0812">Transmembrane</keyword>
<feature type="region of interest" description="Disordered" evidence="1">
    <location>
        <begin position="162"/>
        <end position="211"/>
    </location>
</feature>
<reference evidence="3" key="4">
    <citation type="submission" date="2023-08" db="EMBL/GenBank/DDBJ databases">
        <authorList>
            <person name="Guima S.E.S."/>
            <person name="Martins L.F."/>
            <person name="Silva A.M."/>
            <person name="Setubal J.C."/>
        </authorList>
    </citation>
    <scope>NUCLEOTIDE SEQUENCE</scope>
    <source>
        <strain evidence="3">ZC4RG45</strain>
    </source>
</reference>
<reference evidence="4" key="2">
    <citation type="submission" date="2018-05" db="EMBL/GenBank/DDBJ databases">
        <authorList>
            <person name="Lanie J.A."/>
            <person name="Ng W.-L."/>
            <person name="Kazmierczak K.M."/>
            <person name="Andrzejewski T.M."/>
            <person name="Davidsen T.M."/>
            <person name="Wayne K.J."/>
            <person name="Tettelin H."/>
            <person name="Glass J.I."/>
            <person name="Rusch D."/>
            <person name="Podicherti R."/>
            <person name="Tsui H.-C.T."/>
            <person name="Winkler M.E."/>
        </authorList>
    </citation>
    <scope>NUCLEOTIDE SEQUENCE</scope>
    <source>
        <strain evidence="4">ZC4RG45</strain>
    </source>
</reference>